<dbReference type="GO" id="GO:0004674">
    <property type="term" value="F:protein serine/threonine kinase activity"/>
    <property type="evidence" value="ECO:0007669"/>
    <property type="project" value="UniProtKB-KW"/>
</dbReference>
<evidence type="ECO:0000256" key="1">
    <source>
        <dbReference type="ARBA" id="ARBA00012513"/>
    </source>
</evidence>
<keyword evidence="2" id="KW-0723">Serine/threonine-protein kinase</keyword>
<evidence type="ECO:0000256" key="9">
    <source>
        <dbReference type="PROSITE-ProRule" id="PRU10141"/>
    </source>
</evidence>
<evidence type="ECO:0000259" key="10">
    <source>
        <dbReference type="PROSITE" id="PS50011"/>
    </source>
</evidence>
<comment type="catalytic activity">
    <reaction evidence="8">
        <text>L-seryl-[protein] + ATP = O-phospho-L-seryl-[protein] + ADP + H(+)</text>
        <dbReference type="Rhea" id="RHEA:17989"/>
        <dbReference type="Rhea" id="RHEA-COMP:9863"/>
        <dbReference type="Rhea" id="RHEA-COMP:11604"/>
        <dbReference type="ChEBI" id="CHEBI:15378"/>
        <dbReference type="ChEBI" id="CHEBI:29999"/>
        <dbReference type="ChEBI" id="CHEBI:30616"/>
        <dbReference type="ChEBI" id="CHEBI:83421"/>
        <dbReference type="ChEBI" id="CHEBI:456216"/>
        <dbReference type="EC" id="2.7.11.1"/>
    </reaction>
</comment>
<reference evidence="11 12" key="1">
    <citation type="journal article" date="2019" name="Plant Biotechnol. J.">
        <title>The red bayberry genome and genetic basis of sex determination.</title>
        <authorList>
            <person name="Jia H.M."/>
            <person name="Jia H.J."/>
            <person name="Cai Q.L."/>
            <person name="Wang Y."/>
            <person name="Zhao H.B."/>
            <person name="Yang W.F."/>
            <person name="Wang G.Y."/>
            <person name="Li Y.H."/>
            <person name="Zhan D.L."/>
            <person name="Shen Y.T."/>
            <person name="Niu Q.F."/>
            <person name="Chang L."/>
            <person name="Qiu J."/>
            <person name="Zhao L."/>
            <person name="Xie H.B."/>
            <person name="Fu W.Y."/>
            <person name="Jin J."/>
            <person name="Li X.W."/>
            <person name="Jiao Y."/>
            <person name="Zhou C.C."/>
            <person name="Tu T."/>
            <person name="Chai C.Y."/>
            <person name="Gao J.L."/>
            <person name="Fan L.J."/>
            <person name="van de Weg E."/>
            <person name="Wang J.Y."/>
            <person name="Gao Z.S."/>
        </authorList>
    </citation>
    <scope>NUCLEOTIDE SEQUENCE [LARGE SCALE GENOMIC DNA]</scope>
    <source>
        <tissue evidence="11">Leaves</tissue>
    </source>
</reference>
<dbReference type="InterPro" id="IPR008266">
    <property type="entry name" value="Tyr_kinase_AS"/>
</dbReference>
<dbReference type="Pfam" id="PF00069">
    <property type="entry name" value="Pkinase"/>
    <property type="match status" value="1"/>
</dbReference>
<dbReference type="InterPro" id="IPR051420">
    <property type="entry name" value="Ser_Thr_Kinases_DiverseReg"/>
</dbReference>
<protein>
    <recommendedName>
        <fullName evidence="1">non-specific serine/threonine protein kinase</fullName>
        <ecNumber evidence="1">2.7.11.1</ecNumber>
    </recommendedName>
</protein>
<evidence type="ECO:0000256" key="6">
    <source>
        <dbReference type="ARBA" id="ARBA00022840"/>
    </source>
</evidence>
<evidence type="ECO:0000256" key="7">
    <source>
        <dbReference type="ARBA" id="ARBA00047899"/>
    </source>
</evidence>
<proteinExistence type="predicted"/>
<evidence type="ECO:0000256" key="5">
    <source>
        <dbReference type="ARBA" id="ARBA00022777"/>
    </source>
</evidence>
<dbReference type="InterPro" id="IPR011009">
    <property type="entry name" value="Kinase-like_dom_sf"/>
</dbReference>
<dbReference type="PANTHER" id="PTHR48005">
    <property type="entry name" value="LEUCINE RICH REPEAT KINASE 2"/>
    <property type="match status" value="1"/>
</dbReference>
<dbReference type="InterPro" id="IPR000719">
    <property type="entry name" value="Prot_kinase_dom"/>
</dbReference>
<evidence type="ECO:0000313" key="12">
    <source>
        <dbReference type="Proteomes" id="UP000516437"/>
    </source>
</evidence>
<dbReference type="EC" id="2.7.11.1" evidence="1"/>
<keyword evidence="5" id="KW-0418">Kinase</keyword>
<dbReference type="PROSITE" id="PS50011">
    <property type="entry name" value="PROTEIN_KINASE_DOM"/>
    <property type="match status" value="1"/>
</dbReference>
<dbReference type="AlphaFoldDB" id="A0A6A1VQB8"/>
<feature type="binding site" evidence="9">
    <location>
        <position position="153"/>
    </location>
    <ligand>
        <name>ATP</name>
        <dbReference type="ChEBI" id="CHEBI:30616"/>
    </ligand>
</feature>
<sequence length="287" mass="31790">MASAYSFSVAVVAWISCVLLYGTYLNPAHEFAEASQSPALQLEVEALLETGWWSMYETENTSSPCEWAGITCNDYGSVTGIDRNSIFIEEDSIQVKKTKDGNLFSIWNYDGSIAYEDIIKATNDFDIRYCIGTGGYGSVYKAVLPSGRVVALKKLHQMEAENPNFLKSFRMRVNIIKGVANALSYMHHECIPAIVHRDISSNNILMNSKLETFVSDFGTAKLLDPDSSNQTLLAGTYGYIAPELAYTMRINEKCDVYSFGVVAVEILMGRHPTELLTSLSLSSLFQA</sequence>
<keyword evidence="4 9" id="KW-0547">Nucleotide-binding</keyword>
<dbReference type="InterPro" id="IPR017441">
    <property type="entry name" value="Protein_kinase_ATP_BS"/>
</dbReference>
<keyword evidence="12" id="KW-1185">Reference proteome</keyword>
<dbReference type="Proteomes" id="UP000516437">
    <property type="component" value="Chromosome 4"/>
</dbReference>
<dbReference type="Gene3D" id="1.10.510.10">
    <property type="entry name" value="Transferase(Phosphotransferase) domain 1"/>
    <property type="match status" value="2"/>
</dbReference>
<comment type="catalytic activity">
    <reaction evidence="7">
        <text>L-threonyl-[protein] + ATP = O-phospho-L-threonyl-[protein] + ADP + H(+)</text>
        <dbReference type="Rhea" id="RHEA:46608"/>
        <dbReference type="Rhea" id="RHEA-COMP:11060"/>
        <dbReference type="Rhea" id="RHEA-COMP:11605"/>
        <dbReference type="ChEBI" id="CHEBI:15378"/>
        <dbReference type="ChEBI" id="CHEBI:30013"/>
        <dbReference type="ChEBI" id="CHEBI:30616"/>
        <dbReference type="ChEBI" id="CHEBI:61977"/>
        <dbReference type="ChEBI" id="CHEBI:456216"/>
        <dbReference type="EC" id="2.7.11.1"/>
    </reaction>
</comment>
<dbReference type="GO" id="GO:0005524">
    <property type="term" value="F:ATP binding"/>
    <property type="evidence" value="ECO:0007669"/>
    <property type="project" value="UniProtKB-UniRule"/>
</dbReference>
<accession>A0A6A1VQB8</accession>
<gene>
    <name evidence="11" type="ORF">CJ030_MR4G016266</name>
</gene>
<dbReference type="EMBL" id="RXIC02000022">
    <property type="protein sequence ID" value="KAB1215091.1"/>
    <property type="molecule type" value="Genomic_DNA"/>
</dbReference>
<dbReference type="OrthoDB" id="676979at2759"/>
<dbReference type="PROSITE" id="PS00109">
    <property type="entry name" value="PROTEIN_KINASE_TYR"/>
    <property type="match status" value="1"/>
</dbReference>
<evidence type="ECO:0000256" key="4">
    <source>
        <dbReference type="ARBA" id="ARBA00022741"/>
    </source>
</evidence>
<dbReference type="PANTHER" id="PTHR48005:SF16">
    <property type="entry name" value="MDIS1-INTERACTING RECEPTOR LIKE KINASE 2-LIKE ISOFORM X1"/>
    <property type="match status" value="1"/>
</dbReference>
<keyword evidence="6 9" id="KW-0067">ATP-binding</keyword>
<evidence type="ECO:0000256" key="2">
    <source>
        <dbReference type="ARBA" id="ARBA00022527"/>
    </source>
</evidence>
<keyword evidence="3" id="KW-0808">Transferase</keyword>
<dbReference type="SUPFAM" id="SSF56112">
    <property type="entry name" value="Protein kinase-like (PK-like)"/>
    <property type="match status" value="1"/>
</dbReference>
<feature type="domain" description="Protein kinase" evidence="10">
    <location>
        <begin position="1"/>
        <end position="287"/>
    </location>
</feature>
<evidence type="ECO:0000313" key="11">
    <source>
        <dbReference type="EMBL" id="KAB1215091.1"/>
    </source>
</evidence>
<evidence type="ECO:0000256" key="8">
    <source>
        <dbReference type="ARBA" id="ARBA00048679"/>
    </source>
</evidence>
<evidence type="ECO:0000256" key="3">
    <source>
        <dbReference type="ARBA" id="ARBA00022679"/>
    </source>
</evidence>
<comment type="caution">
    <text evidence="11">The sequence shown here is derived from an EMBL/GenBank/DDBJ whole genome shotgun (WGS) entry which is preliminary data.</text>
</comment>
<name>A0A6A1VQB8_9ROSI</name>
<organism evidence="11 12">
    <name type="scientific">Morella rubra</name>
    <name type="common">Chinese bayberry</name>
    <dbReference type="NCBI Taxonomy" id="262757"/>
    <lineage>
        <taxon>Eukaryota</taxon>
        <taxon>Viridiplantae</taxon>
        <taxon>Streptophyta</taxon>
        <taxon>Embryophyta</taxon>
        <taxon>Tracheophyta</taxon>
        <taxon>Spermatophyta</taxon>
        <taxon>Magnoliopsida</taxon>
        <taxon>eudicotyledons</taxon>
        <taxon>Gunneridae</taxon>
        <taxon>Pentapetalae</taxon>
        <taxon>rosids</taxon>
        <taxon>fabids</taxon>
        <taxon>Fagales</taxon>
        <taxon>Myricaceae</taxon>
        <taxon>Morella</taxon>
    </lineage>
</organism>
<dbReference type="PROSITE" id="PS00107">
    <property type="entry name" value="PROTEIN_KINASE_ATP"/>
    <property type="match status" value="1"/>
</dbReference>